<dbReference type="RefSeq" id="WP_133753707.1">
    <property type="nucleotide sequence ID" value="NZ_SOAW01000001.1"/>
</dbReference>
<dbReference type="EMBL" id="SOAW01000001">
    <property type="protein sequence ID" value="TDT33152.1"/>
    <property type="molecule type" value="Genomic_DNA"/>
</dbReference>
<dbReference type="Proteomes" id="UP000295371">
    <property type="component" value="Unassembled WGS sequence"/>
</dbReference>
<reference evidence="4 5" key="1">
    <citation type="submission" date="2019-03" db="EMBL/GenBank/DDBJ databases">
        <title>Genomic Encyclopedia of Archaeal and Bacterial Type Strains, Phase II (KMG-II): from individual species to whole genera.</title>
        <authorList>
            <person name="Goeker M."/>
        </authorList>
    </citation>
    <scope>NUCLEOTIDE SEQUENCE [LARGE SCALE GENOMIC DNA]</scope>
    <source>
        <strain evidence="4 5">DSM 24323</strain>
    </source>
</reference>
<evidence type="ECO:0000313" key="4">
    <source>
        <dbReference type="EMBL" id="TDT33152.1"/>
    </source>
</evidence>
<keyword evidence="1" id="KW-0175">Coiled coil</keyword>
<dbReference type="PANTHER" id="PTHR40763:SF5">
    <property type="entry name" value="MEMBRANE PROTEIN"/>
    <property type="match status" value="1"/>
</dbReference>
<dbReference type="InterPro" id="IPR012551">
    <property type="entry name" value="DUF1707_SHOCT-like"/>
</dbReference>
<evidence type="ECO:0000259" key="3">
    <source>
        <dbReference type="Pfam" id="PF08044"/>
    </source>
</evidence>
<dbReference type="AlphaFoldDB" id="A0A4R7J6W4"/>
<keyword evidence="5" id="KW-1185">Reference proteome</keyword>
<evidence type="ECO:0000256" key="2">
    <source>
        <dbReference type="SAM" id="MobiDB-lite"/>
    </source>
</evidence>
<evidence type="ECO:0000313" key="5">
    <source>
        <dbReference type="Proteomes" id="UP000295371"/>
    </source>
</evidence>
<comment type="caution">
    <text evidence="4">The sequence shown here is derived from an EMBL/GenBank/DDBJ whole genome shotgun (WGS) entry which is preliminary data.</text>
</comment>
<gene>
    <name evidence="4" type="ORF">CLV29_0755</name>
</gene>
<organism evidence="4 5">
    <name type="scientific">Naumannella halotolerans</name>
    <dbReference type="NCBI Taxonomy" id="993414"/>
    <lineage>
        <taxon>Bacteria</taxon>
        <taxon>Bacillati</taxon>
        <taxon>Actinomycetota</taxon>
        <taxon>Actinomycetes</taxon>
        <taxon>Propionibacteriales</taxon>
        <taxon>Propionibacteriaceae</taxon>
        <taxon>Naumannella</taxon>
    </lineage>
</organism>
<feature type="region of interest" description="Disordered" evidence="2">
    <location>
        <begin position="58"/>
        <end position="95"/>
    </location>
</feature>
<sequence length="224" mass="24103">MAGGEMRIGHAERDAVVDDLRNAAAEGRLTLEELDQRLEAALEARTLSDLDPLVADLPVSPPSRRFDPRSAQPVAARPSLPRPAGLDPRDRLRLDGGMSTVRRTGYWEIPPFLRIESGMGSVILDCLQARPLAPVIDIEMIPGAGTVKIIVPDGWAANTDRLSSAWGTAASAVSTTPAPHSPILVLHGGVGMGTLKIRNATGRERRRLERTRLPGEPGRRELPG</sequence>
<feature type="domain" description="DUF1707" evidence="3">
    <location>
        <begin position="6"/>
        <end position="58"/>
    </location>
</feature>
<proteinExistence type="predicted"/>
<dbReference type="Pfam" id="PF08044">
    <property type="entry name" value="DUF1707"/>
    <property type="match status" value="1"/>
</dbReference>
<feature type="region of interest" description="Disordered" evidence="2">
    <location>
        <begin position="202"/>
        <end position="224"/>
    </location>
</feature>
<dbReference type="OrthoDB" id="4772576at2"/>
<evidence type="ECO:0000256" key="1">
    <source>
        <dbReference type="SAM" id="Coils"/>
    </source>
</evidence>
<accession>A0A4R7J6W4</accession>
<dbReference type="PANTHER" id="PTHR40763">
    <property type="entry name" value="MEMBRANE PROTEIN-RELATED"/>
    <property type="match status" value="1"/>
</dbReference>
<name>A0A4R7J6W4_9ACTN</name>
<feature type="coiled-coil region" evidence="1">
    <location>
        <begin position="17"/>
        <end position="44"/>
    </location>
</feature>
<protein>
    <submittedName>
        <fullName evidence="4">Uncharacterized protein DUF1707</fullName>
    </submittedName>
</protein>